<accession>A0A553CRF6</accession>
<evidence type="ECO:0000256" key="1">
    <source>
        <dbReference type="SAM" id="SignalP"/>
    </source>
</evidence>
<dbReference type="RefSeq" id="WP_144070976.1">
    <property type="nucleotide sequence ID" value="NZ_VJZR01000002.1"/>
</dbReference>
<evidence type="ECO:0000313" key="4">
    <source>
        <dbReference type="Proteomes" id="UP000318585"/>
    </source>
</evidence>
<dbReference type="AlphaFoldDB" id="A0A553CRF6"/>
<feature type="chain" id="PRO_5022223652" evidence="1">
    <location>
        <begin position="19"/>
        <end position="179"/>
    </location>
</feature>
<protein>
    <submittedName>
        <fullName evidence="3">YceI family protein</fullName>
    </submittedName>
</protein>
<dbReference type="OrthoDB" id="116832at2"/>
<dbReference type="EMBL" id="VJZR01000002">
    <property type="protein sequence ID" value="TRX23041.1"/>
    <property type="molecule type" value="Genomic_DNA"/>
</dbReference>
<proteinExistence type="predicted"/>
<comment type="caution">
    <text evidence="3">The sequence shown here is derived from an EMBL/GenBank/DDBJ whole genome shotgun (WGS) entry which is preliminary data.</text>
</comment>
<dbReference type="InterPro" id="IPR036761">
    <property type="entry name" value="TTHA0802/YceI-like_sf"/>
</dbReference>
<reference evidence="3 4" key="1">
    <citation type="submission" date="2019-07" db="EMBL/GenBank/DDBJ databases">
        <title>Novel species of Flavobacterium.</title>
        <authorList>
            <person name="Liu Q."/>
            <person name="Xin Y.-H."/>
        </authorList>
    </citation>
    <scope>NUCLEOTIDE SEQUENCE [LARGE SCALE GENOMIC DNA]</scope>
    <source>
        <strain evidence="3 4">LB3P56</strain>
    </source>
</reference>
<keyword evidence="1" id="KW-0732">Signal</keyword>
<dbReference type="Pfam" id="PF04264">
    <property type="entry name" value="YceI"/>
    <property type="match status" value="1"/>
</dbReference>
<dbReference type="InterPro" id="IPR007372">
    <property type="entry name" value="Lipid/polyisoprenoid-bd_YceI"/>
</dbReference>
<dbReference type="Proteomes" id="UP000318585">
    <property type="component" value="Unassembled WGS sequence"/>
</dbReference>
<evidence type="ECO:0000259" key="2">
    <source>
        <dbReference type="Pfam" id="PF04264"/>
    </source>
</evidence>
<gene>
    <name evidence="3" type="ORF">FNW17_04535</name>
</gene>
<dbReference type="Gene3D" id="2.40.128.110">
    <property type="entry name" value="Lipid/polyisoprenoid-binding, YceI-like"/>
    <property type="match status" value="1"/>
</dbReference>
<organism evidence="3 4">
    <name type="scientific">Flavobacterium franklandianum</name>
    <dbReference type="NCBI Taxonomy" id="2594430"/>
    <lineage>
        <taxon>Bacteria</taxon>
        <taxon>Pseudomonadati</taxon>
        <taxon>Bacteroidota</taxon>
        <taxon>Flavobacteriia</taxon>
        <taxon>Flavobacteriales</taxon>
        <taxon>Flavobacteriaceae</taxon>
        <taxon>Flavobacterium</taxon>
    </lineage>
</organism>
<feature type="signal peptide" evidence="1">
    <location>
        <begin position="1"/>
        <end position="18"/>
    </location>
</feature>
<dbReference type="SUPFAM" id="SSF101874">
    <property type="entry name" value="YceI-like"/>
    <property type="match status" value="1"/>
</dbReference>
<keyword evidence="4" id="KW-1185">Reference proteome</keyword>
<name>A0A553CRF6_9FLAO</name>
<feature type="domain" description="Lipid/polyisoprenoid-binding YceI-like" evidence="2">
    <location>
        <begin position="26"/>
        <end position="173"/>
    </location>
</feature>
<sequence>MKKIISILLFLLVHNSFAQKEMTTANGVIHFEASVPLYEEVTATNKTISSKLNIGTGALTSVVPMKEFRFKLSLMEEHFNEKYLETDHYPQATFKGKIEGFNLNIIDSNPKEFKLKGELKIHGKIKKIYTIVALKKIENKLEIVSNFNVNIKDYNIKIPEILSMKIAETVTIRTVFWVQ</sequence>
<evidence type="ECO:0000313" key="3">
    <source>
        <dbReference type="EMBL" id="TRX23041.1"/>
    </source>
</evidence>